<dbReference type="AlphaFoldDB" id="A0AAE4B631"/>
<feature type="compositionally biased region" description="Low complexity" evidence="1">
    <location>
        <begin position="278"/>
        <end position="297"/>
    </location>
</feature>
<dbReference type="Proteomes" id="UP001226762">
    <property type="component" value="Unassembled WGS sequence"/>
</dbReference>
<evidence type="ECO:0000259" key="2">
    <source>
        <dbReference type="Pfam" id="PF00350"/>
    </source>
</evidence>
<name>A0AAE4B631_9RHOB</name>
<evidence type="ECO:0000256" key="1">
    <source>
        <dbReference type="SAM" id="MobiDB-lite"/>
    </source>
</evidence>
<reference evidence="3" key="1">
    <citation type="submission" date="2022-07" db="EMBL/GenBank/DDBJ databases">
        <authorList>
            <person name="Otstavnykh N."/>
            <person name="Isaeva M."/>
            <person name="Bystritskaya E."/>
        </authorList>
    </citation>
    <scope>NUCLEOTIDE SEQUENCE</scope>
    <source>
        <strain evidence="3">KCTC 52189</strain>
    </source>
</reference>
<comment type="caution">
    <text evidence="3">The sequence shown here is derived from an EMBL/GenBank/DDBJ whole genome shotgun (WGS) entry which is preliminary data.</text>
</comment>
<organism evidence="3 4">
    <name type="scientific">Marimonas arenosa</name>
    <dbReference type="NCBI Taxonomy" id="1795305"/>
    <lineage>
        <taxon>Bacteria</taxon>
        <taxon>Pseudomonadati</taxon>
        <taxon>Pseudomonadota</taxon>
        <taxon>Alphaproteobacteria</taxon>
        <taxon>Rhodobacterales</taxon>
        <taxon>Paracoccaceae</taxon>
        <taxon>Marimonas</taxon>
    </lineage>
</organism>
<dbReference type="Pfam" id="PF00350">
    <property type="entry name" value="Dynamin_N"/>
    <property type="match status" value="1"/>
</dbReference>
<gene>
    <name evidence="3" type="ORF">NO357_13350</name>
</gene>
<keyword evidence="4" id="KW-1185">Reference proteome</keyword>
<reference evidence="3" key="2">
    <citation type="submission" date="2023-02" db="EMBL/GenBank/DDBJ databases">
        <title>'Rhodoalgimonas zhirmunskyi' gen. nov., isolated from a red alga.</title>
        <authorList>
            <person name="Nedashkovskaya O.I."/>
            <person name="Otstavnykh N.Y."/>
            <person name="Bystritskaya E.P."/>
            <person name="Balabanova L.A."/>
            <person name="Isaeva M.P."/>
        </authorList>
    </citation>
    <scope>NUCLEOTIDE SEQUENCE</scope>
    <source>
        <strain evidence="3">KCTC 52189</strain>
    </source>
</reference>
<protein>
    <submittedName>
        <fullName evidence="3">Dynamin family protein</fullName>
    </submittedName>
</protein>
<dbReference type="InterPro" id="IPR045063">
    <property type="entry name" value="Dynamin_N"/>
</dbReference>
<feature type="domain" description="Dynamin N-terminal" evidence="2">
    <location>
        <begin position="25"/>
        <end position="159"/>
    </location>
</feature>
<evidence type="ECO:0000313" key="3">
    <source>
        <dbReference type="EMBL" id="MDQ2090889.1"/>
    </source>
</evidence>
<feature type="compositionally biased region" description="Basic and acidic residues" evidence="1">
    <location>
        <begin position="306"/>
        <end position="323"/>
    </location>
</feature>
<dbReference type="SUPFAM" id="SSF52540">
    <property type="entry name" value="P-loop containing nucleoside triphosphate hydrolases"/>
    <property type="match status" value="1"/>
</dbReference>
<dbReference type="InterPro" id="IPR027417">
    <property type="entry name" value="P-loop_NTPase"/>
</dbReference>
<accession>A0AAE4B631</accession>
<proteinExistence type="predicted"/>
<dbReference type="EMBL" id="JANHAX010000003">
    <property type="protein sequence ID" value="MDQ2090889.1"/>
    <property type="molecule type" value="Genomic_DNA"/>
</dbReference>
<sequence length="323" mass="35116">MMYDTGTQAAPAEAVTPKTKRKPRVALMGEFSAGKSTLSNMLLGEEPFPVKVTATRLPPVWASYGESAAFTVDHDGNEAPLDLADLSSVDIEETALIRLHRETDILELCDLIDMPGVSDPNMPADVWLNMIDQVDLVIWCTHANQAWRQSEAAIWEQIAGQTTGDNILLVTQIDKIRNERDRDRVMTRVRKETDGLFAGVYPVSLLRVFEAGDDFDVSQEAGTAAFLEHLVEILMKPVATRPKHEMSWDVRPELPRGDAAKGPAGAPVRVTASDEETSAAALADSGSSAPDPAGGSAQIVPRRVRRADGDGQERPPQEESVHG</sequence>
<dbReference type="Gene3D" id="3.40.50.300">
    <property type="entry name" value="P-loop containing nucleotide triphosphate hydrolases"/>
    <property type="match status" value="1"/>
</dbReference>
<dbReference type="RefSeq" id="WP_306736155.1">
    <property type="nucleotide sequence ID" value="NZ_JANHAX010000003.1"/>
</dbReference>
<evidence type="ECO:0000313" key="4">
    <source>
        <dbReference type="Proteomes" id="UP001226762"/>
    </source>
</evidence>
<feature type="region of interest" description="Disordered" evidence="1">
    <location>
        <begin position="252"/>
        <end position="323"/>
    </location>
</feature>